<dbReference type="InterPro" id="IPR036271">
    <property type="entry name" value="Tet_transcr_reg_TetR-rel_C_sf"/>
</dbReference>
<comment type="caution">
    <text evidence="6">The sequence shown here is derived from an EMBL/GenBank/DDBJ whole genome shotgun (WGS) entry which is preliminary data.</text>
</comment>
<organism evidence="6 7">
    <name type="scientific">Dongia sedimenti</name>
    <dbReference type="NCBI Taxonomy" id="3064282"/>
    <lineage>
        <taxon>Bacteria</taxon>
        <taxon>Pseudomonadati</taxon>
        <taxon>Pseudomonadota</taxon>
        <taxon>Alphaproteobacteria</taxon>
        <taxon>Rhodospirillales</taxon>
        <taxon>Dongiaceae</taxon>
        <taxon>Dongia</taxon>
    </lineage>
</organism>
<gene>
    <name evidence="6" type="ORF">Q8A70_16580</name>
</gene>
<evidence type="ECO:0000313" key="6">
    <source>
        <dbReference type="EMBL" id="MDQ7249305.1"/>
    </source>
</evidence>
<keyword evidence="7" id="KW-1185">Reference proteome</keyword>
<dbReference type="InterPro" id="IPR009057">
    <property type="entry name" value="Homeodomain-like_sf"/>
</dbReference>
<dbReference type="RefSeq" id="WP_379957152.1">
    <property type="nucleotide sequence ID" value="NZ_JAUYVI010000005.1"/>
</dbReference>
<evidence type="ECO:0000256" key="1">
    <source>
        <dbReference type="ARBA" id="ARBA00023015"/>
    </source>
</evidence>
<evidence type="ECO:0000313" key="7">
    <source>
        <dbReference type="Proteomes" id="UP001230156"/>
    </source>
</evidence>
<keyword evidence="2 4" id="KW-0238">DNA-binding</keyword>
<dbReference type="PANTHER" id="PTHR30055">
    <property type="entry name" value="HTH-TYPE TRANSCRIPTIONAL REGULATOR RUTR"/>
    <property type="match status" value="1"/>
</dbReference>
<dbReference type="Proteomes" id="UP001230156">
    <property type="component" value="Unassembled WGS sequence"/>
</dbReference>
<dbReference type="EMBL" id="JAUYVI010000005">
    <property type="protein sequence ID" value="MDQ7249305.1"/>
    <property type="molecule type" value="Genomic_DNA"/>
</dbReference>
<sequence length="207" mass="22857">MKKPATPTVEPEGKGSETRERILTAAEDLLRRHGLAKTTVVDVARALEMSHANVYRHFASKTELQDAVAQRWLHRIMEPLRAIVAEDGSAAERLERWVMTLAAQKRAKVLNDPELFAAYHAVAQAARAVVEAHIDELLDNVAAIIRDGVERGEFKVADPRAAATAVLNATSRFHHPYHVKESGGRDTSDEIRDVFKLVLAGLRSGTL</sequence>
<dbReference type="InterPro" id="IPR041478">
    <property type="entry name" value="TetR_C_27"/>
</dbReference>
<dbReference type="Gene3D" id="1.10.357.10">
    <property type="entry name" value="Tetracycline Repressor, domain 2"/>
    <property type="match status" value="1"/>
</dbReference>
<protein>
    <submittedName>
        <fullName evidence="6">TetR family transcriptional regulator</fullName>
    </submittedName>
</protein>
<evidence type="ECO:0000256" key="2">
    <source>
        <dbReference type="ARBA" id="ARBA00023125"/>
    </source>
</evidence>
<reference evidence="7" key="1">
    <citation type="submission" date="2023-08" db="EMBL/GenBank/DDBJ databases">
        <title>Rhodospirillaceae gen. nov., a novel taxon isolated from the Yangtze River Yuezi River estuary sludge.</title>
        <authorList>
            <person name="Ruan L."/>
        </authorList>
    </citation>
    <scope>NUCLEOTIDE SEQUENCE [LARGE SCALE GENOMIC DNA]</scope>
    <source>
        <strain evidence="7">R-7</strain>
    </source>
</reference>
<dbReference type="InterPro" id="IPR050109">
    <property type="entry name" value="HTH-type_TetR-like_transc_reg"/>
</dbReference>
<evidence type="ECO:0000256" key="4">
    <source>
        <dbReference type="PROSITE-ProRule" id="PRU00335"/>
    </source>
</evidence>
<accession>A0ABU0YNK0</accession>
<keyword evidence="1" id="KW-0805">Transcription regulation</keyword>
<dbReference type="SUPFAM" id="SSF46689">
    <property type="entry name" value="Homeodomain-like"/>
    <property type="match status" value="1"/>
</dbReference>
<dbReference type="Pfam" id="PF17935">
    <property type="entry name" value="TetR_C_27"/>
    <property type="match status" value="1"/>
</dbReference>
<evidence type="ECO:0000256" key="3">
    <source>
        <dbReference type="ARBA" id="ARBA00023163"/>
    </source>
</evidence>
<dbReference type="PROSITE" id="PS50977">
    <property type="entry name" value="HTH_TETR_2"/>
    <property type="match status" value="1"/>
</dbReference>
<dbReference type="PANTHER" id="PTHR30055:SF151">
    <property type="entry name" value="TRANSCRIPTIONAL REGULATORY PROTEIN"/>
    <property type="match status" value="1"/>
</dbReference>
<feature type="DNA-binding region" description="H-T-H motif" evidence="4">
    <location>
        <begin position="39"/>
        <end position="58"/>
    </location>
</feature>
<feature type="domain" description="HTH tetR-type" evidence="5">
    <location>
        <begin position="16"/>
        <end position="76"/>
    </location>
</feature>
<dbReference type="Pfam" id="PF00440">
    <property type="entry name" value="TetR_N"/>
    <property type="match status" value="1"/>
</dbReference>
<keyword evidence="3" id="KW-0804">Transcription</keyword>
<dbReference type="InterPro" id="IPR001647">
    <property type="entry name" value="HTH_TetR"/>
</dbReference>
<name>A0ABU0YNK0_9PROT</name>
<dbReference type="PRINTS" id="PR00455">
    <property type="entry name" value="HTHTETR"/>
</dbReference>
<proteinExistence type="predicted"/>
<evidence type="ECO:0000259" key="5">
    <source>
        <dbReference type="PROSITE" id="PS50977"/>
    </source>
</evidence>
<dbReference type="SUPFAM" id="SSF48498">
    <property type="entry name" value="Tetracyclin repressor-like, C-terminal domain"/>
    <property type="match status" value="1"/>
</dbReference>